<reference evidence="3" key="1">
    <citation type="submission" date="2022-07" db="EMBL/GenBank/DDBJ databases">
        <title>Draft genome sequence of Zalerion maritima ATCC 34329, a (micro)plastics degrading marine fungus.</title>
        <authorList>
            <person name="Paco A."/>
            <person name="Goncalves M.F.M."/>
            <person name="Rocha-Santos T.A.P."/>
            <person name="Alves A."/>
        </authorList>
    </citation>
    <scope>NUCLEOTIDE SEQUENCE</scope>
    <source>
        <strain evidence="3">ATCC 34329</strain>
    </source>
</reference>
<dbReference type="GO" id="GO:0000981">
    <property type="term" value="F:DNA-binding transcription factor activity, RNA polymerase II-specific"/>
    <property type="evidence" value="ECO:0007669"/>
    <property type="project" value="InterPro"/>
</dbReference>
<evidence type="ECO:0000256" key="1">
    <source>
        <dbReference type="ARBA" id="ARBA00023242"/>
    </source>
</evidence>
<name>A0AAD5RT16_9PEZI</name>
<keyword evidence="1" id="KW-0539">Nucleus</keyword>
<feature type="region of interest" description="Disordered" evidence="2">
    <location>
        <begin position="402"/>
        <end position="434"/>
    </location>
</feature>
<dbReference type="PANTHER" id="PTHR35392">
    <property type="entry name" value="ZN(II)2CYS6 TRANSCRIPTION FACTOR (EUROFUNG)-RELATED-RELATED"/>
    <property type="match status" value="1"/>
</dbReference>
<feature type="region of interest" description="Disordered" evidence="2">
    <location>
        <begin position="214"/>
        <end position="236"/>
    </location>
</feature>
<dbReference type="AlphaFoldDB" id="A0AAD5RT16"/>
<evidence type="ECO:0000313" key="3">
    <source>
        <dbReference type="EMBL" id="KAJ2903462.1"/>
    </source>
</evidence>
<dbReference type="EMBL" id="JAKWBI020000080">
    <property type="protein sequence ID" value="KAJ2903462.1"/>
    <property type="molecule type" value="Genomic_DNA"/>
</dbReference>
<accession>A0AAD5RT16</accession>
<proteinExistence type="predicted"/>
<protein>
    <submittedName>
        <fullName evidence="3">Uncharacterized protein</fullName>
    </submittedName>
</protein>
<sequence>MLTYACVLKGPKLADNSNRYSQTCNACGEMFPKGRVESLTNHLSKKCPALSQHDRQQIVLAAHGITQQDRADEGVVQPQGMGASMPAENAMNQHNPHQSWSALETLAEVSRRHFTLPDRPDGVNGHNGAEHTTMNDATSFHALQTSMDETDAALAAALTAAPPAGSVATYQPDSFDLHDQFTIDQHTPAPNADDHVEKDKPGMLLGAGAQFSSQLPQPWAQGAPVFPHQSGEHQGDMVSDDEFARRLTESMSPMLDNGNSPSQSLGNNVPNMPYNPQPQTQPQVSAQYADGLGPIISYMQQNQVPGLSEGHFPAVSYDHLSQASTATFHTPSVHSREGTNTLAADQSPIEDKDFSAEEAMELFKAVGVENVSGASENLNMAAAAAARVSHPLVDPQLLADEDQHSAAASSANQENAPPHSALTSPAGSNDHDLIATDPVLNLPQAASPMAEPGLPQDLDATTPPPTMASMTSKWKNPNHVRVSFPQAPVNSDGSTCIPISTTARGSFRLDHGINNRTRHARARFDPSRRKEVQEIRKIGACIRCRILRKTCSRGSPCDACRKVLSPRVWKTGCIRTKLHELVDIYSAGVQAVSSQVVVNNLREEINPQANGATIEATHFENADLHIAASVVDSTRVEPDADDRPQPSDVQVVMMENEKQDIQSKVEAYAQAALPLMIAVETNHFAQVTLETAQRVITQSNDGCLKKALELWSYVEVMDRERSWHIIERRLRQEPHLITSGERQYNTICFQLSAAAERKASATSKALLHTMQKLLQDAKVNLGFPMYLTAIILLHCIEKSTWSFMSWDQDSLRGGWPLQRPPSDFTNQGRELASNIEMLLIIRKVLPKLARQEHTGILIAEDDDSLVQGYFQALQLNVDQLALRQDHANFNPADSRSLALTFSSGLLLPPNRDEPMQNT</sequence>
<dbReference type="CDD" id="cd00067">
    <property type="entry name" value="GAL4"/>
    <property type="match status" value="1"/>
</dbReference>
<dbReference type="InterPro" id="IPR001138">
    <property type="entry name" value="Zn2Cys6_DnaBD"/>
</dbReference>
<organism evidence="3 4">
    <name type="scientific">Zalerion maritima</name>
    <dbReference type="NCBI Taxonomy" id="339359"/>
    <lineage>
        <taxon>Eukaryota</taxon>
        <taxon>Fungi</taxon>
        <taxon>Dikarya</taxon>
        <taxon>Ascomycota</taxon>
        <taxon>Pezizomycotina</taxon>
        <taxon>Sordariomycetes</taxon>
        <taxon>Lulworthiomycetidae</taxon>
        <taxon>Lulworthiales</taxon>
        <taxon>Lulworthiaceae</taxon>
        <taxon>Zalerion</taxon>
    </lineage>
</organism>
<dbReference type="GO" id="GO:0008270">
    <property type="term" value="F:zinc ion binding"/>
    <property type="evidence" value="ECO:0007669"/>
    <property type="project" value="InterPro"/>
</dbReference>
<keyword evidence="4" id="KW-1185">Reference proteome</keyword>
<dbReference type="InterPro" id="IPR052973">
    <property type="entry name" value="Fungal_sec-metab_reg_TF"/>
</dbReference>
<evidence type="ECO:0000313" key="4">
    <source>
        <dbReference type="Proteomes" id="UP001201980"/>
    </source>
</evidence>
<dbReference type="PANTHER" id="PTHR35392:SF2">
    <property type="entry name" value="ZN(II)2CYS6 TRANSCRIPTION FACTOR (EUROFUNG)"/>
    <property type="match status" value="1"/>
</dbReference>
<dbReference type="Proteomes" id="UP001201980">
    <property type="component" value="Unassembled WGS sequence"/>
</dbReference>
<gene>
    <name evidence="3" type="ORF">MKZ38_009861</name>
</gene>
<evidence type="ECO:0000256" key="2">
    <source>
        <dbReference type="SAM" id="MobiDB-lite"/>
    </source>
</evidence>
<comment type="caution">
    <text evidence="3">The sequence shown here is derived from an EMBL/GenBank/DDBJ whole genome shotgun (WGS) entry which is preliminary data.</text>
</comment>